<organism evidence="1 2">
    <name type="scientific">Lentinula aff. lateritia</name>
    <dbReference type="NCBI Taxonomy" id="2804960"/>
    <lineage>
        <taxon>Eukaryota</taxon>
        <taxon>Fungi</taxon>
        <taxon>Dikarya</taxon>
        <taxon>Basidiomycota</taxon>
        <taxon>Agaricomycotina</taxon>
        <taxon>Agaricomycetes</taxon>
        <taxon>Agaricomycetidae</taxon>
        <taxon>Agaricales</taxon>
        <taxon>Marasmiineae</taxon>
        <taxon>Omphalotaceae</taxon>
        <taxon>Lentinula</taxon>
    </lineage>
</organism>
<accession>A0ACC1TYU6</accession>
<feature type="non-terminal residue" evidence="1">
    <location>
        <position position="1"/>
    </location>
</feature>
<sequence length="67" mass="7740">IIQVFPSTSHYTLDMPNQLKAFPSFYVDQLNVLFPTTQHLFPNCEHADLVPTIVDGHEEFDIEHILD</sequence>
<evidence type="ECO:0000313" key="1">
    <source>
        <dbReference type="EMBL" id="KAJ3809960.1"/>
    </source>
</evidence>
<name>A0ACC1TYU6_9AGAR</name>
<keyword evidence="2" id="KW-1185">Reference proteome</keyword>
<dbReference type="Proteomes" id="UP001163835">
    <property type="component" value="Unassembled WGS sequence"/>
</dbReference>
<evidence type="ECO:0000313" key="2">
    <source>
        <dbReference type="Proteomes" id="UP001163835"/>
    </source>
</evidence>
<comment type="caution">
    <text evidence="1">The sequence shown here is derived from an EMBL/GenBank/DDBJ whole genome shotgun (WGS) entry which is preliminary data.</text>
</comment>
<feature type="non-terminal residue" evidence="1">
    <location>
        <position position="67"/>
    </location>
</feature>
<protein>
    <submittedName>
        <fullName evidence="1">Uncharacterized protein</fullName>
    </submittedName>
</protein>
<gene>
    <name evidence="1" type="ORF">F5876DRAFT_10335</name>
</gene>
<proteinExistence type="predicted"/>
<dbReference type="EMBL" id="MU795126">
    <property type="protein sequence ID" value="KAJ3809960.1"/>
    <property type="molecule type" value="Genomic_DNA"/>
</dbReference>
<reference evidence="1" key="1">
    <citation type="submission" date="2022-09" db="EMBL/GenBank/DDBJ databases">
        <title>A Global Phylogenomic Analysis of the Shiitake Genus Lentinula.</title>
        <authorList>
            <consortium name="DOE Joint Genome Institute"/>
            <person name="Sierra-Patev S."/>
            <person name="Min B."/>
            <person name="Naranjo-Ortiz M."/>
            <person name="Looney B."/>
            <person name="Konkel Z."/>
            <person name="Slot J.C."/>
            <person name="Sakamoto Y."/>
            <person name="Steenwyk J.L."/>
            <person name="Rokas A."/>
            <person name="Carro J."/>
            <person name="Camarero S."/>
            <person name="Ferreira P."/>
            <person name="Molpeceres G."/>
            <person name="Ruiz-Duenas F.J."/>
            <person name="Serrano A."/>
            <person name="Henrissat B."/>
            <person name="Drula E."/>
            <person name="Hughes K.W."/>
            <person name="Mata J.L."/>
            <person name="Ishikawa N.K."/>
            <person name="Vargas-Isla R."/>
            <person name="Ushijima S."/>
            <person name="Smith C.A."/>
            <person name="Ahrendt S."/>
            <person name="Andreopoulos W."/>
            <person name="He G."/>
            <person name="Labutti K."/>
            <person name="Lipzen A."/>
            <person name="Ng V."/>
            <person name="Riley R."/>
            <person name="Sandor L."/>
            <person name="Barry K."/>
            <person name="Martinez A.T."/>
            <person name="Xiao Y."/>
            <person name="Gibbons J.G."/>
            <person name="Terashima K."/>
            <person name="Grigoriev I.V."/>
            <person name="Hibbett D.S."/>
        </authorList>
    </citation>
    <scope>NUCLEOTIDE SEQUENCE</scope>
    <source>
        <strain evidence="1">TMI1499</strain>
    </source>
</reference>